<dbReference type="Proteomes" id="UP000315295">
    <property type="component" value="Unassembled WGS sequence"/>
</dbReference>
<comment type="caution">
    <text evidence="2">The sequence shown here is derived from an EMBL/GenBank/DDBJ whole genome shotgun (WGS) entry which is preliminary data.</text>
</comment>
<dbReference type="AlphaFoldDB" id="A0A540KEX8"/>
<evidence type="ECO:0000313" key="2">
    <source>
        <dbReference type="EMBL" id="TQD72784.1"/>
    </source>
</evidence>
<protein>
    <submittedName>
        <fullName evidence="2">Uncharacterized protein</fullName>
    </submittedName>
</protein>
<accession>A0A540KEX8</accession>
<dbReference type="EMBL" id="VIEB01001368">
    <property type="protein sequence ID" value="TQD72784.1"/>
    <property type="molecule type" value="Genomic_DNA"/>
</dbReference>
<reference evidence="2 3" key="1">
    <citation type="journal article" date="2019" name="G3 (Bethesda)">
        <title>Sequencing of a Wild Apple (Malus baccata) Genome Unravels the Differences Between Cultivated and Wild Apple Species Regarding Disease Resistance and Cold Tolerance.</title>
        <authorList>
            <person name="Chen X."/>
        </authorList>
    </citation>
    <scope>NUCLEOTIDE SEQUENCE [LARGE SCALE GENOMIC DNA]</scope>
    <source>
        <strain evidence="3">cv. Shandingzi</strain>
        <tissue evidence="2">Leaves</tissue>
    </source>
</reference>
<feature type="region of interest" description="Disordered" evidence="1">
    <location>
        <begin position="44"/>
        <end position="63"/>
    </location>
</feature>
<organism evidence="2 3">
    <name type="scientific">Malus baccata</name>
    <name type="common">Siberian crab apple</name>
    <name type="synonym">Pyrus baccata</name>
    <dbReference type="NCBI Taxonomy" id="106549"/>
    <lineage>
        <taxon>Eukaryota</taxon>
        <taxon>Viridiplantae</taxon>
        <taxon>Streptophyta</taxon>
        <taxon>Embryophyta</taxon>
        <taxon>Tracheophyta</taxon>
        <taxon>Spermatophyta</taxon>
        <taxon>Magnoliopsida</taxon>
        <taxon>eudicotyledons</taxon>
        <taxon>Gunneridae</taxon>
        <taxon>Pentapetalae</taxon>
        <taxon>rosids</taxon>
        <taxon>fabids</taxon>
        <taxon>Rosales</taxon>
        <taxon>Rosaceae</taxon>
        <taxon>Amygdaloideae</taxon>
        <taxon>Maleae</taxon>
        <taxon>Malus</taxon>
    </lineage>
</organism>
<evidence type="ECO:0000256" key="1">
    <source>
        <dbReference type="SAM" id="MobiDB-lite"/>
    </source>
</evidence>
<name>A0A540KEX8_MALBA</name>
<evidence type="ECO:0000313" key="3">
    <source>
        <dbReference type="Proteomes" id="UP000315295"/>
    </source>
</evidence>
<sequence length="63" mass="7312">MSNEVVVVQPPWLMSVVEESGSLSLIHDAKQPSHHECLKLQAERERKYRKKQRSGEWVGAKQR</sequence>
<gene>
    <name evidence="2" type="ORF">C1H46_041703</name>
</gene>
<proteinExistence type="predicted"/>
<keyword evidence="3" id="KW-1185">Reference proteome</keyword>